<proteinExistence type="predicted"/>
<dbReference type="AlphaFoldDB" id="L5MC10"/>
<evidence type="ECO:0000313" key="2">
    <source>
        <dbReference type="Proteomes" id="UP000010556"/>
    </source>
</evidence>
<reference evidence="2" key="1">
    <citation type="journal article" date="2013" name="Science">
        <title>Comparative analysis of bat genomes provides insight into the evolution of flight and immunity.</title>
        <authorList>
            <person name="Zhang G."/>
            <person name="Cowled C."/>
            <person name="Shi Z."/>
            <person name="Huang Z."/>
            <person name="Bishop-Lilly K.A."/>
            <person name="Fang X."/>
            <person name="Wynne J.W."/>
            <person name="Xiong Z."/>
            <person name="Baker M.L."/>
            <person name="Zhao W."/>
            <person name="Tachedjian M."/>
            <person name="Zhu Y."/>
            <person name="Zhou P."/>
            <person name="Jiang X."/>
            <person name="Ng J."/>
            <person name="Yang L."/>
            <person name="Wu L."/>
            <person name="Xiao J."/>
            <person name="Feng Y."/>
            <person name="Chen Y."/>
            <person name="Sun X."/>
            <person name="Zhang Y."/>
            <person name="Marsh G.A."/>
            <person name="Crameri G."/>
            <person name="Broder C.C."/>
            <person name="Frey K.G."/>
            <person name="Wang L.F."/>
            <person name="Wang J."/>
        </authorList>
    </citation>
    <scope>NUCLEOTIDE SEQUENCE [LARGE SCALE GENOMIC DNA]</scope>
</reference>
<organism evidence="1 2">
    <name type="scientific">Myotis davidii</name>
    <name type="common">David's myotis</name>
    <dbReference type="NCBI Taxonomy" id="225400"/>
    <lineage>
        <taxon>Eukaryota</taxon>
        <taxon>Metazoa</taxon>
        <taxon>Chordata</taxon>
        <taxon>Craniata</taxon>
        <taxon>Vertebrata</taxon>
        <taxon>Euteleostomi</taxon>
        <taxon>Mammalia</taxon>
        <taxon>Eutheria</taxon>
        <taxon>Laurasiatheria</taxon>
        <taxon>Chiroptera</taxon>
        <taxon>Yangochiroptera</taxon>
        <taxon>Vespertilionidae</taxon>
        <taxon>Myotis</taxon>
    </lineage>
</organism>
<evidence type="ECO:0000313" key="1">
    <source>
        <dbReference type="EMBL" id="ELK35867.1"/>
    </source>
</evidence>
<dbReference type="EMBL" id="KB102035">
    <property type="protein sequence ID" value="ELK35867.1"/>
    <property type="molecule type" value="Genomic_DNA"/>
</dbReference>
<keyword evidence="2" id="KW-1185">Reference proteome</keyword>
<name>L5MC10_MYODS</name>
<accession>L5MC10</accession>
<sequence length="56" mass="6509">MIRALSPEEETVQFKGKIEKEVEFSECYRVNTLDSNPDSELLRIRPCPKAVPEAWE</sequence>
<gene>
    <name evidence="1" type="ORF">MDA_GLEAN10008500</name>
</gene>
<protein>
    <submittedName>
        <fullName evidence="1">Uncharacterized protein</fullName>
    </submittedName>
</protein>
<dbReference type="Proteomes" id="UP000010556">
    <property type="component" value="Unassembled WGS sequence"/>
</dbReference>